<gene>
    <name evidence="6" type="ORF">EFBL_0353</name>
</gene>
<evidence type="ECO:0000256" key="4">
    <source>
        <dbReference type="ARBA" id="ARBA00022729"/>
    </source>
</evidence>
<dbReference type="AlphaFoldDB" id="A0A292YIM8"/>
<proteinExistence type="inferred from homology"/>
<dbReference type="PROSITE" id="PS51257">
    <property type="entry name" value="PROKAR_LIPOPROTEIN"/>
    <property type="match status" value="1"/>
</dbReference>
<dbReference type="Gene3D" id="3.40.190.10">
    <property type="entry name" value="Periplasmic binding protein-like II"/>
    <property type="match status" value="2"/>
</dbReference>
<name>A0A292YIM8_9BACL</name>
<dbReference type="Proteomes" id="UP000217785">
    <property type="component" value="Unassembled WGS sequence"/>
</dbReference>
<feature type="signal peptide" evidence="5">
    <location>
        <begin position="1"/>
        <end position="21"/>
    </location>
</feature>
<dbReference type="SUPFAM" id="SSF53850">
    <property type="entry name" value="Periplasmic binding protein-like II"/>
    <property type="match status" value="1"/>
</dbReference>
<dbReference type="CDD" id="cd14748">
    <property type="entry name" value="PBP2_UgpB"/>
    <property type="match status" value="1"/>
</dbReference>
<dbReference type="EMBL" id="BDUF01000008">
    <property type="protein sequence ID" value="GAX88739.1"/>
    <property type="molecule type" value="Genomic_DNA"/>
</dbReference>
<keyword evidence="4 5" id="KW-0732">Signal</keyword>
<feature type="chain" id="PRO_5039167822" evidence="5">
    <location>
        <begin position="22"/>
        <end position="452"/>
    </location>
</feature>
<organism evidence="6 7">
    <name type="scientific">Effusibacillus lacus</name>
    <dbReference type="NCBI Taxonomy" id="1348429"/>
    <lineage>
        <taxon>Bacteria</taxon>
        <taxon>Bacillati</taxon>
        <taxon>Bacillota</taxon>
        <taxon>Bacilli</taxon>
        <taxon>Bacillales</taxon>
        <taxon>Alicyclobacillaceae</taxon>
        <taxon>Effusibacillus</taxon>
    </lineage>
</organism>
<keyword evidence="3" id="KW-0813">Transport</keyword>
<evidence type="ECO:0000256" key="5">
    <source>
        <dbReference type="SAM" id="SignalP"/>
    </source>
</evidence>
<dbReference type="PANTHER" id="PTHR43649">
    <property type="entry name" value="ARABINOSE-BINDING PROTEIN-RELATED"/>
    <property type="match status" value="1"/>
</dbReference>
<evidence type="ECO:0000313" key="7">
    <source>
        <dbReference type="Proteomes" id="UP000217785"/>
    </source>
</evidence>
<dbReference type="GO" id="GO:0030313">
    <property type="term" value="C:cell envelope"/>
    <property type="evidence" value="ECO:0007669"/>
    <property type="project" value="UniProtKB-SubCell"/>
</dbReference>
<comment type="similarity">
    <text evidence="2">Belongs to the bacterial solute-binding protein 1 family.</text>
</comment>
<keyword evidence="7" id="KW-1185">Reference proteome</keyword>
<dbReference type="InterPro" id="IPR006059">
    <property type="entry name" value="SBP"/>
</dbReference>
<protein>
    <submittedName>
        <fullName evidence="6">ABC transporter substrate-binding protein</fullName>
    </submittedName>
</protein>
<dbReference type="InterPro" id="IPR050490">
    <property type="entry name" value="Bact_solute-bd_prot1"/>
</dbReference>
<dbReference type="Pfam" id="PF13416">
    <property type="entry name" value="SBP_bac_8"/>
    <property type="match status" value="1"/>
</dbReference>
<accession>A0A292YIM8</accession>
<evidence type="ECO:0000256" key="2">
    <source>
        <dbReference type="ARBA" id="ARBA00008520"/>
    </source>
</evidence>
<evidence type="ECO:0000313" key="6">
    <source>
        <dbReference type="EMBL" id="GAX88739.1"/>
    </source>
</evidence>
<comment type="caution">
    <text evidence="6">The sequence shown here is derived from an EMBL/GenBank/DDBJ whole genome shotgun (WGS) entry which is preliminary data.</text>
</comment>
<comment type="subcellular location">
    <subcellularLocation>
        <location evidence="1">Cell envelope</location>
    </subcellularLocation>
</comment>
<sequence>MKKGFVAGLLTVALGASTLLAGCSNSQGTSAEPGQKGVTEITMWHAMGGAAGKGIDALVSRFNETHPNIKVTTVYQGNYDELFNKFKTAQGSDTAPSLMQVYDIGTRFMIDSDSVVPMQKFIDQEKYDVSDFEPNIMAYYKLDGKLYSMPFNSSNPILYYNKTAFKEAGLDPNKPPATWKEVEEYSKKLTKKGADGKVERYGFSMAVYGWFFEQYLANQGALYVNNGNGRQARATEAAVNKEAGVKLLEWWKQMYDAGLLGNFGRKTSDTQAAFTSGKTAMFIDSTAVLRAMVDGSQGKFEVGTAPLPKPEGAPGGVIIGGGSLWIMKDQPEEKQKAAWEFVKFVAEPKQQASWQIATGYFPIRTKAYNEQELKENVAKYPQFETAVKQLHDTKLSEATTGGVIGVFPEARATVETAIEEVLLNKKKPQEALDDAAKKITEAIGKYNQIYKK</sequence>
<reference evidence="7" key="1">
    <citation type="submission" date="2017-07" db="EMBL/GenBank/DDBJ databases">
        <title>Draft genome sequence of Effusibacillus lacus strain skLN1.</title>
        <authorList>
            <person name="Watanabe M."/>
            <person name="Kojima H."/>
            <person name="Fukui M."/>
        </authorList>
    </citation>
    <scope>NUCLEOTIDE SEQUENCE [LARGE SCALE GENOMIC DNA]</scope>
    <source>
        <strain evidence="7">skLN1</strain>
    </source>
</reference>
<evidence type="ECO:0000256" key="1">
    <source>
        <dbReference type="ARBA" id="ARBA00004196"/>
    </source>
</evidence>
<evidence type="ECO:0000256" key="3">
    <source>
        <dbReference type="ARBA" id="ARBA00022448"/>
    </source>
</evidence>
<dbReference type="PANTHER" id="PTHR43649:SF31">
    <property type="entry name" value="SN-GLYCEROL-3-PHOSPHATE-BINDING PERIPLASMIC PROTEIN UGPB"/>
    <property type="match status" value="1"/>
</dbReference>